<dbReference type="RefSeq" id="WP_015772007.1">
    <property type="nucleotide sequence ID" value="NC_013174.1"/>
</dbReference>
<dbReference type="HOGENOM" id="CLU_125454_0_0_11"/>
<gene>
    <name evidence="1" type="ordered locus">Jden_1734</name>
</gene>
<accession>C7QYZ0</accession>
<dbReference type="KEGG" id="jde:Jden_1734"/>
<evidence type="ECO:0000313" key="1">
    <source>
        <dbReference type="EMBL" id="ACV09379.1"/>
    </source>
</evidence>
<dbReference type="OrthoDB" id="3254362at2"/>
<keyword evidence="2" id="KW-1185">Reference proteome</keyword>
<sequence>MNNANWRDTKTANALHLEAELQRRRERETEQARTLIAGFLTQVKEHGPAPVPLKARSYNGSTTYRTPHVGWYLKNNHSVALDTDGQFYVLSVQGSLLARFSGVTVEPSDPPLVLGLGGRDGESLDLSEALDRVLANDVTQHN</sequence>
<name>C7QYZ0_JONDD</name>
<organism evidence="1 2">
    <name type="scientific">Jonesia denitrificans (strain ATCC 14870 / DSM 20603 / BCRC 15368 / CIP 55.134 / JCM 11481 / NBRC 15587 / NCTC 10816 / Prevot 55134)</name>
    <name type="common">Listeria denitrificans</name>
    <dbReference type="NCBI Taxonomy" id="471856"/>
    <lineage>
        <taxon>Bacteria</taxon>
        <taxon>Bacillati</taxon>
        <taxon>Actinomycetota</taxon>
        <taxon>Actinomycetes</taxon>
        <taxon>Micrococcales</taxon>
        <taxon>Jonesiaceae</taxon>
        <taxon>Jonesia</taxon>
    </lineage>
</organism>
<dbReference type="eggNOG" id="ENOG5032W2W">
    <property type="taxonomic scope" value="Bacteria"/>
</dbReference>
<dbReference type="Proteomes" id="UP000000628">
    <property type="component" value="Chromosome"/>
</dbReference>
<dbReference type="AlphaFoldDB" id="C7QYZ0"/>
<dbReference type="STRING" id="471856.Jden_1734"/>
<reference evidence="1 2" key="1">
    <citation type="journal article" date="2009" name="Stand. Genomic Sci.">
        <title>Complete genome sequence of Jonesia denitrificans type strain (Prevot 55134).</title>
        <authorList>
            <person name="Pukall R."/>
            <person name="Gehrich-Schroter G."/>
            <person name="Lapidus A."/>
            <person name="Nolan M."/>
            <person name="Glavina Del Rio T."/>
            <person name="Lucas S."/>
            <person name="Chen F."/>
            <person name="Tice H."/>
            <person name="Pitluck S."/>
            <person name="Cheng J.F."/>
            <person name="Copeland A."/>
            <person name="Saunders E."/>
            <person name="Brettin T."/>
            <person name="Detter J.C."/>
            <person name="Bruce D."/>
            <person name="Goodwin L."/>
            <person name="Pati A."/>
            <person name="Ivanova N."/>
            <person name="Mavromatis K."/>
            <person name="Ovchinnikova G."/>
            <person name="Chen A."/>
            <person name="Palaniappan K."/>
            <person name="Land M."/>
            <person name="Hauser L."/>
            <person name="Chang Y.J."/>
            <person name="Jeffries C.D."/>
            <person name="Chain P."/>
            <person name="Goker M."/>
            <person name="Bristow J."/>
            <person name="Eisen J.A."/>
            <person name="Markowitz V."/>
            <person name="Hugenholtz P."/>
            <person name="Kyrpides N.C."/>
            <person name="Klenk H.P."/>
            <person name="Han C."/>
        </authorList>
    </citation>
    <scope>NUCLEOTIDE SEQUENCE [LARGE SCALE GENOMIC DNA]</scope>
    <source>
        <strain evidence="2">ATCC 14870 / DSM 20603 / BCRC 15368 / CIP 55.134 / JCM 11481 / NBRC 15587 / NCTC 10816 / Prevot 55134</strain>
    </source>
</reference>
<protein>
    <submittedName>
        <fullName evidence="1">Uncharacterized protein</fullName>
    </submittedName>
</protein>
<dbReference type="EMBL" id="CP001706">
    <property type="protein sequence ID" value="ACV09379.1"/>
    <property type="molecule type" value="Genomic_DNA"/>
</dbReference>
<proteinExistence type="predicted"/>
<evidence type="ECO:0000313" key="2">
    <source>
        <dbReference type="Proteomes" id="UP000000628"/>
    </source>
</evidence>